<comment type="similarity">
    <text evidence="2 6">Belongs to the acyl-CoA dehydrogenase family.</text>
</comment>
<keyword evidence="11" id="KW-1185">Reference proteome</keyword>
<dbReference type="InterPro" id="IPR006091">
    <property type="entry name" value="Acyl-CoA_Oxase/DH_mid-dom"/>
</dbReference>
<dbReference type="Proteomes" id="UP001500466">
    <property type="component" value="Unassembled WGS sequence"/>
</dbReference>
<protein>
    <submittedName>
        <fullName evidence="10">Acyl-CoA dehydrogenase</fullName>
    </submittedName>
</protein>
<feature type="domain" description="Acyl-CoA dehydrogenase/oxidase N-terminal" evidence="9">
    <location>
        <begin position="64"/>
        <end position="163"/>
    </location>
</feature>
<evidence type="ECO:0000313" key="11">
    <source>
        <dbReference type="Proteomes" id="UP001500466"/>
    </source>
</evidence>
<dbReference type="InterPro" id="IPR013786">
    <property type="entry name" value="AcylCoA_DH/ox_N"/>
</dbReference>
<reference evidence="11" key="1">
    <citation type="journal article" date="2019" name="Int. J. Syst. Evol. Microbiol.">
        <title>The Global Catalogue of Microorganisms (GCM) 10K type strain sequencing project: providing services to taxonomists for standard genome sequencing and annotation.</title>
        <authorList>
            <consortium name="The Broad Institute Genomics Platform"/>
            <consortium name="The Broad Institute Genome Sequencing Center for Infectious Disease"/>
            <person name="Wu L."/>
            <person name="Ma J."/>
        </authorList>
    </citation>
    <scope>NUCLEOTIDE SEQUENCE [LARGE SCALE GENOMIC DNA]</scope>
    <source>
        <strain evidence="11">JCM 17986</strain>
    </source>
</reference>
<dbReference type="Gene3D" id="1.10.540.10">
    <property type="entry name" value="Acyl-CoA dehydrogenase/oxidase, N-terminal domain"/>
    <property type="match status" value="1"/>
</dbReference>
<evidence type="ECO:0000256" key="6">
    <source>
        <dbReference type="RuleBase" id="RU362125"/>
    </source>
</evidence>
<dbReference type="InterPro" id="IPR052161">
    <property type="entry name" value="Mycobact_Acyl-CoA_DH"/>
</dbReference>
<proteinExistence type="inferred from homology"/>
<dbReference type="EMBL" id="BAABHS010000024">
    <property type="protein sequence ID" value="GAA4981547.1"/>
    <property type="molecule type" value="Genomic_DNA"/>
</dbReference>
<dbReference type="Gene3D" id="2.40.110.10">
    <property type="entry name" value="Butyryl-CoA Dehydrogenase, subunit A, domain 2"/>
    <property type="match status" value="1"/>
</dbReference>
<dbReference type="Gene3D" id="1.20.140.10">
    <property type="entry name" value="Butyryl-CoA Dehydrogenase, subunit A, domain 3"/>
    <property type="match status" value="1"/>
</dbReference>
<keyword evidence="4 6" id="KW-0274">FAD</keyword>
<evidence type="ECO:0000256" key="1">
    <source>
        <dbReference type="ARBA" id="ARBA00001974"/>
    </source>
</evidence>
<evidence type="ECO:0000313" key="10">
    <source>
        <dbReference type="EMBL" id="GAA4981547.1"/>
    </source>
</evidence>
<dbReference type="Pfam" id="PF02770">
    <property type="entry name" value="Acyl-CoA_dh_M"/>
    <property type="match status" value="1"/>
</dbReference>
<accession>A0ABP9HXX3</accession>
<evidence type="ECO:0000256" key="2">
    <source>
        <dbReference type="ARBA" id="ARBA00009347"/>
    </source>
</evidence>
<comment type="caution">
    <text evidence="10">The sequence shown here is derived from an EMBL/GenBank/DDBJ whole genome shotgun (WGS) entry which is preliminary data.</text>
</comment>
<dbReference type="InterPro" id="IPR037069">
    <property type="entry name" value="AcylCoA_DH/ox_N_sf"/>
</dbReference>
<dbReference type="InterPro" id="IPR009100">
    <property type="entry name" value="AcylCoA_DH/oxidase_NM_dom_sf"/>
</dbReference>
<evidence type="ECO:0000259" key="7">
    <source>
        <dbReference type="Pfam" id="PF00441"/>
    </source>
</evidence>
<organism evidence="10 11">
    <name type="scientific">Yinghuangia aomiensis</name>
    <dbReference type="NCBI Taxonomy" id="676205"/>
    <lineage>
        <taxon>Bacteria</taxon>
        <taxon>Bacillati</taxon>
        <taxon>Actinomycetota</taxon>
        <taxon>Actinomycetes</taxon>
        <taxon>Kitasatosporales</taxon>
        <taxon>Streptomycetaceae</taxon>
        <taxon>Yinghuangia</taxon>
    </lineage>
</organism>
<dbReference type="SUPFAM" id="SSF47203">
    <property type="entry name" value="Acyl-CoA dehydrogenase C-terminal domain-like"/>
    <property type="match status" value="1"/>
</dbReference>
<evidence type="ECO:0000256" key="3">
    <source>
        <dbReference type="ARBA" id="ARBA00022630"/>
    </source>
</evidence>
<evidence type="ECO:0000259" key="9">
    <source>
        <dbReference type="Pfam" id="PF02771"/>
    </source>
</evidence>
<feature type="domain" description="Acyl-CoA oxidase/dehydrogenase middle" evidence="8">
    <location>
        <begin position="167"/>
        <end position="261"/>
    </location>
</feature>
<dbReference type="InterPro" id="IPR036250">
    <property type="entry name" value="AcylCo_DH-like_C"/>
</dbReference>
<evidence type="ECO:0000256" key="5">
    <source>
        <dbReference type="ARBA" id="ARBA00023002"/>
    </source>
</evidence>
<keyword evidence="3 6" id="KW-0285">Flavoprotein</keyword>
<dbReference type="SUPFAM" id="SSF56645">
    <property type="entry name" value="Acyl-CoA dehydrogenase NM domain-like"/>
    <property type="match status" value="1"/>
</dbReference>
<dbReference type="PANTHER" id="PTHR43292">
    <property type="entry name" value="ACYL-COA DEHYDROGENASE"/>
    <property type="match status" value="1"/>
</dbReference>
<gene>
    <name evidence="10" type="ORF">GCM10023205_58530</name>
</gene>
<evidence type="ECO:0000256" key="4">
    <source>
        <dbReference type="ARBA" id="ARBA00022827"/>
    </source>
</evidence>
<dbReference type="Pfam" id="PF02771">
    <property type="entry name" value="Acyl-CoA_dh_N"/>
    <property type="match status" value="1"/>
</dbReference>
<dbReference type="InterPro" id="IPR046373">
    <property type="entry name" value="Acyl-CoA_Oxase/DH_mid-dom_sf"/>
</dbReference>
<sequence length="450" mass="49265">MDAAVFLYAIRKIAAAGSARQPSVFDLEVMHLCMYDWSGTAPEREAPAPGDATEGSLEDHDSIRARVRDLVARHDPGAMPQREFLGHRFDAGLAWVHAPEGLGGLGASRALQPVVEEELEAAGVPRLNGARNPIGLGMGAPTVLAHGTDEHRARFLRPLWTGEDVWCQLFSEPGAGSDLAGLATRAVRDGDDWVVNGQKVWTSLAHHARWAMLLTRTDPDALKHQGMTYFILDMRAPGVEVRPLRQATGQAEFNEVFLNDVRIPDTMRVAEPGQGWTVATTTLMNERVAIGAAAAPREGGPLGELMTLWRERPDLRTPGLHHRLVRLWARAEASRIGNERSRQASAAGKPGPEGSAAKLAYAALAQDTSRLHLELTGADALTYDDYTFRRSNMTGSGEVRCTGFHYLRTRANSIEGGTNEVLRGIIADRVLDLPREPRTDTRIPWKDIPR</sequence>
<comment type="cofactor">
    <cofactor evidence="1 6">
        <name>FAD</name>
        <dbReference type="ChEBI" id="CHEBI:57692"/>
    </cofactor>
</comment>
<keyword evidence="5 6" id="KW-0560">Oxidoreductase</keyword>
<evidence type="ECO:0000259" key="8">
    <source>
        <dbReference type="Pfam" id="PF02770"/>
    </source>
</evidence>
<feature type="domain" description="Acyl-CoA dehydrogenase/oxidase C-terminal" evidence="7">
    <location>
        <begin position="273"/>
        <end position="431"/>
    </location>
</feature>
<dbReference type="Pfam" id="PF00441">
    <property type="entry name" value="Acyl-CoA_dh_1"/>
    <property type="match status" value="1"/>
</dbReference>
<name>A0ABP9HXX3_9ACTN</name>
<dbReference type="PANTHER" id="PTHR43292:SF4">
    <property type="entry name" value="ACYL-COA DEHYDROGENASE FADE34"/>
    <property type="match status" value="1"/>
</dbReference>
<dbReference type="InterPro" id="IPR009075">
    <property type="entry name" value="AcylCo_DH/oxidase_C"/>
</dbReference>